<dbReference type="EnsemblMetazoa" id="CapteT226533">
    <property type="protein sequence ID" value="CapteP226533"/>
    <property type="gene ID" value="CapteG226533"/>
</dbReference>
<proteinExistence type="predicted"/>
<evidence type="ECO:0000313" key="4">
    <source>
        <dbReference type="Proteomes" id="UP000014760"/>
    </source>
</evidence>
<dbReference type="EMBL" id="KB308885">
    <property type="protein sequence ID" value="ELT96194.1"/>
    <property type="molecule type" value="Genomic_DNA"/>
</dbReference>
<dbReference type="Proteomes" id="UP000014760">
    <property type="component" value="Unassembled WGS sequence"/>
</dbReference>
<evidence type="ECO:0000313" key="2">
    <source>
        <dbReference type="EMBL" id="ELT96194.1"/>
    </source>
</evidence>
<dbReference type="AlphaFoldDB" id="R7TRC2"/>
<accession>R7TRC2</accession>
<organism evidence="2">
    <name type="scientific">Capitella teleta</name>
    <name type="common">Polychaete worm</name>
    <dbReference type="NCBI Taxonomy" id="283909"/>
    <lineage>
        <taxon>Eukaryota</taxon>
        <taxon>Metazoa</taxon>
        <taxon>Spiralia</taxon>
        <taxon>Lophotrochozoa</taxon>
        <taxon>Annelida</taxon>
        <taxon>Polychaeta</taxon>
        <taxon>Sedentaria</taxon>
        <taxon>Scolecida</taxon>
        <taxon>Capitellidae</taxon>
        <taxon>Capitella</taxon>
    </lineage>
</organism>
<sequence length="189" mass="21314">MGERKAVLLLLIVACVATAGAYNLRRSQDERACVNIGTELVTFVDFIANANEYFDLKNYLRILTGIDFNADVDDIQDILCSFAELSTNDFVEYLRQSGVEYNLVRGAYIFTAVSTLNSVRRTGDMPFSTTLYQAGFTLIDPETFKELGGSRMPSLESDANEEGRSQYQRNYVRHIIRLLRAFESAGFIE</sequence>
<feature type="signal peptide" evidence="1">
    <location>
        <begin position="1"/>
        <end position="21"/>
    </location>
</feature>
<evidence type="ECO:0000313" key="3">
    <source>
        <dbReference type="EnsemblMetazoa" id="CapteP226533"/>
    </source>
</evidence>
<dbReference type="EMBL" id="AMQN01002288">
    <property type="status" value="NOT_ANNOTATED_CDS"/>
    <property type="molecule type" value="Genomic_DNA"/>
</dbReference>
<keyword evidence="4" id="KW-1185">Reference proteome</keyword>
<gene>
    <name evidence="2" type="ORF">CAPTEDRAFT_226533</name>
</gene>
<name>R7TRC2_CAPTE</name>
<reference evidence="4" key="1">
    <citation type="submission" date="2012-12" db="EMBL/GenBank/DDBJ databases">
        <authorList>
            <person name="Hellsten U."/>
            <person name="Grimwood J."/>
            <person name="Chapman J.A."/>
            <person name="Shapiro H."/>
            <person name="Aerts A."/>
            <person name="Otillar R.P."/>
            <person name="Terry A.Y."/>
            <person name="Boore J.L."/>
            <person name="Simakov O."/>
            <person name="Marletaz F."/>
            <person name="Cho S.-J."/>
            <person name="Edsinger-Gonzales E."/>
            <person name="Havlak P."/>
            <person name="Kuo D.-H."/>
            <person name="Larsson T."/>
            <person name="Lv J."/>
            <person name="Arendt D."/>
            <person name="Savage R."/>
            <person name="Osoegawa K."/>
            <person name="de Jong P."/>
            <person name="Lindberg D.R."/>
            <person name="Seaver E.C."/>
            <person name="Weisblat D.A."/>
            <person name="Putnam N.H."/>
            <person name="Grigoriev I.V."/>
            <person name="Rokhsar D.S."/>
        </authorList>
    </citation>
    <scope>NUCLEOTIDE SEQUENCE</scope>
    <source>
        <strain evidence="4">I ESC-2004</strain>
    </source>
</reference>
<protein>
    <submittedName>
        <fullName evidence="2 3">Uncharacterized protein</fullName>
    </submittedName>
</protein>
<reference evidence="2 4" key="2">
    <citation type="journal article" date="2013" name="Nature">
        <title>Insights into bilaterian evolution from three spiralian genomes.</title>
        <authorList>
            <person name="Simakov O."/>
            <person name="Marletaz F."/>
            <person name="Cho S.J."/>
            <person name="Edsinger-Gonzales E."/>
            <person name="Havlak P."/>
            <person name="Hellsten U."/>
            <person name="Kuo D.H."/>
            <person name="Larsson T."/>
            <person name="Lv J."/>
            <person name="Arendt D."/>
            <person name="Savage R."/>
            <person name="Osoegawa K."/>
            <person name="de Jong P."/>
            <person name="Grimwood J."/>
            <person name="Chapman J.A."/>
            <person name="Shapiro H."/>
            <person name="Aerts A."/>
            <person name="Otillar R.P."/>
            <person name="Terry A.Y."/>
            <person name="Boore J.L."/>
            <person name="Grigoriev I.V."/>
            <person name="Lindberg D.R."/>
            <person name="Seaver E.C."/>
            <person name="Weisblat D.A."/>
            <person name="Putnam N.H."/>
            <person name="Rokhsar D.S."/>
        </authorList>
    </citation>
    <scope>NUCLEOTIDE SEQUENCE</scope>
    <source>
        <strain evidence="2 4">I ESC-2004</strain>
    </source>
</reference>
<keyword evidence="1" id="KW-0732">Signal</keyword>
<evidence type="ECO:0000256" key="1">
    <source>
        <dbReference type="SAM" id="SignalP"/>
    </source>
</evidence>
<feature type="chain" id="PRO_5008787276" evidence="1">
    <location>
        <begin position="22"/>
        <end position="189"/>
    </location>
</feature>
<dbReference type="HOGENOM" id="CLU_1257117_0_0_1"/>
<reference evidence="3" key="3">
    <citation type="submission" date="2015-06" db="UniProtKB">
        <authorList>
            <consortium name="EnsemblMetazoa"/>
        </authorList>
    </citation>
    <scope>IDENTIFICATION</scope>
</reference>